<dbReference type="InterPro" id="IPR014729">
    <property type="entry name" value="Rossmann-like_a/b/a_fold"/>
</dbReference>
<organism evidence="1 2">
    <name type="scientific">Sinorhizobium garamanticum</name>
    <dbReference type="NCBI Taxonomy" id="680247"/>
    <lineage>
        <taxon>Bacteria</taxon>
        <taxon>Pseudomonadati</taxon>
        <taxon>Pseudomonadota</taxon>
        <taxon>Alphaproteobacteria</taxon>
        <taxon>Hyphomicrobiales</taxon>
        <taxon>Rhizobiaceae</taxon>
        <taxon>Sinorhizobium/Ensifer group</taxon>
        <taxon>Sinorhizobium</taxon>
    </lineage>
</organism>
<evidence type="ECO:0000313" key="2">
    <source>
        <dbReference type="Proteomes" id="UP001229355"/>
    </source>
</evidence>
<geneLocation type="plasmid" evidence="1 2">
    <name>unnamed</name>
</geneLocation>
<keyword evidence="2" id="KW-1185">Reference proteome</keyword>
<dbReference type="SUPFAM" id="SSF52402">
    <property type="entry name" value="Adenine nucleotide alpha hydrolases-like"/>
    <property type="match status" value="1"/>
</dbReference>
<proteinExistence type="predicted"/>
<dbReference type="RefSeq" id="WP_280663504.1">
    <property type="nucleotide sequence ID" value="NZ_CP120375.1"/>
</dbReference>
<name>A0ABY8DKV9_9HYPH</name>
<reference evidence="1 2" key="1">
    <citation type="submission" date="2023-03" db="EMBL/GenBank/DDBJ databases">
        <authorList>
            <person name="Kaur S."/>
            <person name="Espinosa-Saiz D."/>
            <person name="Velazquez E."/>
            <person name="Menendez E."/>
            <person name="diCenzo G.C."/>
        </authorList>
    </citation>
    <scope>NUCLEOTIDE SEQUENCE [LARGE SCALE GENOMIC DNA]</scope>
    <source>
        <strain evidence="1 2">LMG 24692</strain>
        <plasmid evidence="1 2">unnamed</plasmid>
    </source>
</reference>
<evidence type="ECO:0000313" key="1">
    <source>
        <dbReference type="EMBL" id="WEX91544.1"/>
    </source>
</evidence>
<dbReference type="Proteomes" id="UP001229355">
    <property type="component" value="Plasmid unnamed"/>
</dbReference>
<dbReference type="EMBL" id="CP120375">
    <property type="protein sequence ID" value="WEX91544.1"/>
    <property type="molecule type" value="Genomic_DNA"/>
</dbReference>
<protein>
    <submittedName>
        <fullName evidence="1">7-cyano-7-deazaguanine synthase</fullName>
    </submittedName>
</protein>
<dbReference type="Gene3D" id="3.40.50.620">
    <property type="entry name" value="HUPs"/>
    <property type="match status" value="1"/>
</dbReference>
<sequence>MTYDKHLIVVEKGKGEGTGGDIAIINEHIRFRPEVLDSFNVKGFSPKHYDLMVLCAAIELADRRWKRPAGWHRDLHVTIPATDVDTWLRPAVSQSLRSVMNHLTGDSWHFSFVGASNVTPIGSRQLPLIFDQNKTFAIAYSEGLDSRAVSALSGTKDEALCIRVAGKRQRRREGDSFFTQIPFKVRGFKAKESSFRSRGFQFAAMTAIAAHLSRITRIVVPESGQGALGPALAPLHNIYVDYRNFPTFFRKMEKFIRAIFDVSLRYEQPRLWSTKGQTLSAYLALPGKEQKHLANTKSCWQSRRVVNDGKRRQCGLCAACLLRRQSMFAAGVVEPPETYVVSDLSTGNLDVALSRIRGKADRDIMIEYGSVGARHLQHLADLAALPDTALRIHASQIGAATAQSYHDTLQKLKMMLMTHAQEWRTFLSAQGEQSFLRGWMDGGRYGRFE</sequence>
<keyword evidence="1" id="KW-0614">Plasmid</keyword>
<accession>A0ABY8DKV9</accession>
<gene>
    <name evidence="1" type="ORF">PZN02_006367</name>
</gene>